<evidence type="ECO:0000313" key="4">
    <source>
        <dbReference type="Proteomes" id="UP000479710"/>
    </source>
</evidence>
<evidence type="ECO:0000313" key="3">
    <source>
        <dbReference type="EMBL" id="KAF0909816.1"/>
    </source>
</evidence>
<dbReference type="SUPFAM" id="SSF54695">
    <property type="entry name" value="POZ domain"/>
    <property type="match status" value="1"/>
</dbReference>
<accession>A0A6G1DBM2</accession>
<evidence type="ECO:0000256" key="1">
    <source>
        <dbReference type="ARBA" id="ARBA00004906"/>
    </source>
</evidence>
<proteinExistence type="predicted"/>
<dbReference type="OrthoDB" id="7827685at2759"/>
<dbReference type="Proteomes" id="UP000479710">
    <property type="component" value="Unassembled WGS sequence"/>
</dbReference>
<evidence type="ECO:0000259" key="2">
    <source>
        <dbReference type="Pfam" id="PF03931"/>
    </source>
</evidence>
<reference evidence="3 4" key="1">
    <citation type="submission" date="2019-11" db="EMBL/GenBank/DDBJ databases">
        <title>Whole genome sequence of Oryza granulata.</title>
        <authorList>
            <person name="Li W."/>
        </authorList>
    </citation>
    <scope>NUCLEOTIDE SEQUENCE [LARGE SCALE GENOMIC DNA]</scope>
    <source>
        <strain evidence="4">cv. Menghai</strain>
        <tissue evidence="3">Leaf</tissue>
    </source>
</reference>
<name>A0A6G1DBM2_9ORYZ</name>
<dbReference type="EMBL" id="SPHZ02000006">
    <property type="protein sequence ID" value="KAF0909816.1"/>
    <property type="molecule type" value="Genomic_DNA"/>
</dbReference>
<comment type="caution">
    <text evidence="3">The sequence shown here is derived from an EMBL/GenBank/DDBJ whole genome shotgun (WGS) entry which is preliminary data.</text>
</comment>
<keyword evidence="4" id="KW-1185">Reference proteome</keyword>
<feature type="domain" description="SKP1 component POZ" evidence="2">
    <location>
        <begin position="17"/>
        <end position="49"/>
    </location>
</feature>
<sequence>MAPANEGADAGNMIFHICNMIVDDCTENGIALPNVTSNVLAKNVEYCTKLAIGSTANDASSSSATTAARRS</sequence>
<dbReference type="Gene3D" id="3.30.710.10">
    <property type="entry name" value="Potassium Channel Kv1.1, Chain A"/>
    <property type="match status" value="1"/>
</dbReference>
<dbReference type="Pfam" id="PF03931">
    <property type="entry name" value="Skp1_POZ"/>
    <property type="match status" value="1"/>
</dbReference>
<dbReference type="GO" id="GO:0006511">
    <property type="term" value="P:ubiquitin-dependent protein catabolic process"/>
    <property type="evidence" value="ECO:0007669"/>
    <property type="project" value="InterPro"/>
</dbReference>
<protein>
    <recommendedName>
        <fullName evidence="2">SKP1 component POZ domain-containing protein</fullName>
    </recommendedName>
</protein>
<gene>
    <name evidence="3" type="ORF">E2562_000135</name>
</gene>
<dbReference type="AlphaFoldDB" id="A0A6G1DBM2"/>
<organism evidence="3 4">
    <name type="scientific">Oryza meyeriana var. granulata</name>
    <dbReference type="NCBI Taxonomy" id="110450"/>
    <lineage>
        <taxon>Eukaryota</taxon>
        <taxon>Viridiplantae</taxon>
        <taxon>Streptophyta</taxon>
        <taxon>Embryophyta</taxon>
        <taxon>Tracheophyta</taxon>
        <taxon>Spermatophyta</taxon>
        <taxon>Magnoliopsida</taxon>
        <taxon>Liliopsida</taxon>
        <taxon>Poales</taxon>
        <taxon>Poaceae</taxon>
        <taxon>BOP clade</taxon>
        <taxon>Oryzoideae</taxon>
        <taxon>Oryzeae</taxon>
        <taxon>Oryzinae</taxon>
        <taxon>Oryza</taxon>
        <taxon>Oryza meyeriana</taxon>
    </lineage>
</organism>
<comment type="pathway">
    <text evidence="1">Protein modification; protein ubiquitination.</text>
</comment>
<dbReference type="InterPro" id="IPR011333">
    <property type="entry name" value="SKP1/BTB/POZ_sf"/>
</dbReference>
<dbReference type="InterPro" id="IPR016073">
    <property type="entry name" value="Skp1_comp_POZ"/>
</dbReference>